<keyword evidence="3" id="KW-1185">Reference proteome</keyword>
<accession>A0A8J8T461</accession>
<feature type="coiled-coil region" evidence="1">
    <location>
        <begin position="8"/>
        <end position="168"/>
    </location>
</feature>
<proteinExistence type="predicted"/>
<evidence type="ECO:0000256" key="1">
    <source>
        <dbReference type="SAM" id="Coils"/>
    </source>
</evidence>
<evidence type="ECO:0000313" key="3">
    <source>
        <dbReference type="Proteomes" id="UP000785679"/>
    </source>
</evidence>
<dbReference type="AlphaFoldDB" id="A0A8J8T461"/>
<organism evidence="2 3">
    <name type="scientific">Halteria grandinella</name>
    <dbReference type="NCBI Taxonomy" id="5974"/>
    <lineage>
        <taxon>Eukaryota</taxon>
        <taxon>Sar</taxon>
        <taxon>Alveolata</taxon>
        <taxon>Ciliophora</taxon>
        <taxon>Intramacronucleata</taxon>
        <taxon>Spirotrichea</taxon>
        <taxon>Stichotrichia</taxon>
        <taxon>Sporadotrichida</taxon>
        <taxon>Halteriidae</taxon>
        <taxon>Halteria</taxon>
    </lineage>
</organism>
<sequence length="224" mass="26193">MAFFGAAVAALEYQIQNVESELQQLQQRRAQEEENLRQAIATLNQLKIDLKLHEDAFTEKTNEQNKAKNDLEVQENELKTKQEQLHQMQRKHNQFMEKLANDQLSLEELIQKKQNLEGNLQTAQNDLVNLKSVQAQMKSQIEKFKESILKGERQADQLMHEAEQVSKELSLVNGNLIFLDQKFQRVLHSLQSNYEYKSSLQKVAPHLNNAINERRNQQNNVIFR</sequence>
<gene>
    <name evidence="2" type="ORF">FGO68_gene16572</name>
</gene>
<protein>
    <submittedName>
        <fullName evidence="2">Uncharacterized protein</fullName>
    </submittedName>
</protein>
<keyword evidence="1" id="KW-0175">Coiled coil</keyword>
<comment type="caution">
    <text evidence="2">The sequence shown here is derived from an EMBL/GenBank/DDBJ whole genome shotgun (WGS) entry which is preliminary data.</text>
</comment>
<reference evidence="2" key="1">
    <citation type="submission" date="2019-06" db="EMBL/GenBank/DDBJ databases">
        <authorList>
            <person name="Zheng W."/>
        </authorList>
    </citation>
    <scope>NUCLEOTIDE SEQUENCE</scope>
    <source>
        <strain evidence="2">QDHG01</strain>
    </source>
</reference>
<dbReference type="EMBL" id="RRYP01005873">
    <property type="protein sequence ID" value="TNV81662.1"/>
    <property type="molecule type" value="Genomic_DNA"/>
</dbReference>
<dbReference type="Proteomes" id="UP000785679">
    <property type="component" value="Unassembled WGS sequence"/>
</dbReference>
<dbReference type="SUPFAM" id="SSF57997">
    <property type="entry name" value="Tropomyosin"/>
    <property type="match status" value="1"/>
</dbReference>
<evidence type="ECO:0000313" key="2">
    <source>
        <dbReference type="EMBL" id="TNV81662.1"/>
    </source>
</evidence>
<dbReference type="PROSITE" id="PS50007">
    <property type="entry name" value="PIPLC_X_DOMAIN"/>
    <property type="match status" value="1"/>
</dbReference>
<name>A0A8J8T461_HALGN</name>